<feature type="compositionally biased region" description="Basic residues" evidence="15">
    <location>
        <begin position="334"/>
        <end position="346"/>
    </location>
</feature>
<keyword evidence="7 13" id="KW-0297">G-protein coupled receptor</keyword>
<evidence type="ECO:0000256" key="5">
    <source>
        <dbReference type="ARBA" id="ARBA00022725"/>
    </source>
</evidence>
<dbReference type="GO" id="GO:0005886">
    <property type="term" value="C:plasma membrane"/>
    <property type="evidence" value="ECO:0007669"/>
    <property type="project" value="UniProtKB-SubCell"/>
</dbReference>
<comment type="similarity">
    <text evidence="13">Belongs to the G-protein coupled receptor 1 family.</text>
</comment>
<evidence type="ECO:0000256" key="11">
    <source>
        <dbReference type="ARBA" id="ARBA00023180"/>
    </source>
</evidence>
<reference evidence="17 18" key="1">
    <citation type="journal article" date="2019" name="Proc. Natl. Acad. Sci. U.S.A.">
        <title>Regulatory changes in pterin and carotenoid genes underlie balanced color polymorphisms in the wall lizard.</title>
        <authorList>
            <person name="Andrade P."/>
            <person name="Pinho C."/>
            <person name="Perez I de Lanuza G."/>
            <person name="Afonso S."/>
            <person name="Brejcha J."/>
            <person name="Rubin C.J."/>
            <person name="Wallerman O."/>
            <person name="Pereira P."/>
            <person name="Sabatino S.J."/>
            <person name="Bellati A."/>
            <person name="Pellitteri-Rosa D."/>
            <person name="Bosakova Z."/>
            <person name="Bunikis I."/>
            <person name="Carretero M.A."/>
            <person name="Feiner N."/>
            <person name="Marsik P."/>
            <person name="Pauperio F."/>
            <person name="Salvi D."/>
            <person name="Soler L."/>
            <person name="While G.M."/>
            <person name="Uller T."/>
            <person name="Font E."/>
            <person name="Andersson L."/>
            <person name="Carneiro M."/>
        </authorList>
    </citation>
    <scope>NUCLEOTIDE SEQUENCE</scope>
</reference>
<dbReference type="Proteomes" id="UP000472272">
    <property type="component" value="Chromosome 13"/>
</dbReference>
<reference evidence="17" key="2">
    <citation type="submission" date="2025-08" db="UniProtKB">
        <authorList>
            <consortium name="Ensembl"/>
        </authorList>
    </citation>
    <scope>IDENTIFICATION</scope>
</reference>
<keyword evidence="3 14" id="KW-0716">Sensory transduction</keyword>
<feature type="transmembrane region" description="Helical" evidence="14">
    <location>
        <begin position="104"/>
        <end position="123"/>
    </location>
</feature>
<keyword evidence="12 13" id="KW-0807">Transducer</keyword>
<dbReference type="GO" id="GO:0004930">
    <property type="term" value="F:G protein-coupled receptor activity"/>
    <property type="evidence" value="ECO:0007669"/>
    <property type="project" value="UniProtKB-KW"/>
</dbReference>
<keyword evidence="4 13" id="KW-0812">Transmembrane</keyword>
<dbReference type="FunFam" id="1.20.1070.10:FF:000010">
    <property type="entry name" value="Olfactory receptor"/>
    <property type="match status" value="1"/>
</dbReference>
<feature type="transmembrane region" description="Helical" evidence="14">
    <location>
        <begin position="143"/>
        <end position="166"/>
    </location>
</feature>
<evidence type="ECO:0000256" key="2">
    <source>
        <dbReference type="ARBA" id="ARBA00022475"/>
    </source>
</evidence>
<evidence type="ECO:0000256" key="12">
    <source>
        <dbReference type="ARBA" id="ARBA00023224"/>
    </source>
</evidence>
<evidence type="ECO:0000256" key="7">
    <source>
        <dbReference type="ARBA" id="ARBA00023040"/>
    </source>
</evidence>
<dbReference type="PRINTS" id="PR00245">
    <property type="entry name" value="OLFACTORYR"/>
</dbReference>
<dbReference type="CDD" id="cd15911">
    <property type="entry name" value="7tmA_OR11A-like"/>
    <property type="match status" value="1"/>
</dbReference>
<keyword evidence="8 14" id="KW-0472">Membrane</keyword>
<dbReference type="Gene3D" id="1.20.1070.10">
    <property type="entry name" value="Rhodopsin 7-helix transmembrane proteins"/>
    <property type="match status" value="1"/>
</dbReference>
<dbReference type="SUPFAM" id="SSF81321">
    <property type="entry name" value="Family A G protein-coupled receptor-like"/>
    <property type="match status" value="1"/>
</dbReference>
<evidence type="ECO:0000259" key="16">
    <source>
        <dbReference type="PROSITE" id="PS50262"/>
    </source>
</evidence>
<comment type="subcellular location">
    <subcellularLocation>
        <location evidence="1 14">Cell membrane</location>
        <topology evidence="1 14">Multi-pass membrane protein</topology>
    </subcellularLocation>
</comment>
<evidence type="ECO:0000313" key="18">
    <source>
        <dbReference type="Proteomes" id="UP000472272"/>
    </source>
</evidence>
<dbReference type="PANTHER" id="PTHR24242">
    <property type="entry name" value="G-PROTEIN COUPLED RECEPTOR"/>
    <property type="match status" value="1"/>
</dbReference>
<evidence type="ECO:0000256" key="6">
    <source>
        <dbReference type="ARBA" id="ARBA00022989"/>
    </source>
</evidence>
<sequence>MENFDKGNGTPITTFTLLGFGNDPKLQIPFFMVFVFIYTVTVVGNIIIITLVVSDHHLHTPMYYFLGNLSCLETCYTSTVLPRMLASFVTGDRTISVGGCFAQFFWFGTLAIAECYLLAAMSYDRYLAICKPLHYATLMDGKLCFLLSAGSWLCGITVMTIVVSLMSQLYYCGPSEIDHFFCELAPVINLSCSDTTMVALVGLIVSVIDAIPSCLLTLMSYVCIIATILRIPSSTGRKKAFSTCSSHLIVVSIFYGSLIFVYVLPKKEALWEVDKIFSVFYTVLTPLINPLIYSLRNKEVKESLRRIKSNQIKTLLAKPTGHSCTRVKSENRDKRKKRTGKRRSVG</sequence>
<dbReference type="InterPro" id="IPR000276">
    <property type="entry name" value="GPCR_Rhodpsn"/>
</dbReference>
<keyword evidence="6 14" id="KW-1133">Transmembrane helix</keyword>
<keyword evidence="9" id="KW-1015">Disulfide bond</keyword>
<name>A0A670JKV6_PODMU</name>
<dbReference type="InterPro" id="IPR050939">
    <property type="entry name" value="Olfactory_GPCR1"/>
</dbReference>
<keyword evidence="11" id="KW-0325">Glycoprotein</keyword>
<dbReference type="AlphaFoldDB" id="A0A670JKV6"/>
<feature type="region of interest" description="Disordered" evidence="15">
    <location>
        <begin position="321"/>
        <end position="346"/>
    </location>
</feature>
<evidence type="ECO:0000256" key="14">
    <source>
        <dbReference type="RuleBase" id="RU363047"/>
    </source>
</evidence>
<evidence type="ECO:0000256" key="9">
    <source>
        <dbReference type="ARBA" id="ARBA00023157"/>
    </source>
</evidence>
<dbReference type="InterPro" id="IPR017452">
    <property type="entry name" value="GPCR_Rhodpsn_7TM"/>
</dbReference>
<evidence type="ECO:0000313" key="17">
    <source>
        <dbReference type="Ensembl" id="ENSPMRP00000024149.1"/>
    </source>
</evidence>
<organism evidence="17 18">
    <name type="scientific">Podarcis muralis</name>
    <name type="common">Wall lizard</name>
    <name type="synonym">Lacerta muralis</name>
    <dbReference type="NCBI Taxonomy" id="64176"/>
    <lineage>
        <taxon>Eukaryota</taxon>
        <taxon>Metazoa</taxon>
        <taxon>Chordata</taxon>
        <taxon>Craniata</taxon>
        <taxon>Vertebrata</taxon>
        <taxon>Euteleostomi</taxon>
        <taxon>Lepidosauria</taxon>
        <taxon>Squamata</taxon>
        <taxon>Bifurcata</taxon>
        <taxon>Unidentata</taxon>
        <taxon>Episquamata</taxon>
        <taxon>Laterata</taxon>
        <taxon>Lacertibaenia</taxon>
        <taxon>Lacertidae</taxon>
        <taxon>Podarcis</taxon>
    </lineage>
</organism>
<dbReference type="PROSITE" id="PS50262">
    <property type="entry name" value="G_PROTEIN_RECEP_F1_2"/>
    <property type="match status" value="1"/>
</dbReference>
<feature type="transmembrane region" description="Helical" evidence="14">
    <location>
        <begin position="28"/>
        <end position="53"/>
    </location>
</feature>
<dbReference type="OMA" id="ARICIQL"/>
<keyword evidence="2 14" id="KW-1003">Cell membrane</keyword>
<dbReference type="PANTHER" id="PTHR24242:SF359">
    <property type="entry name" value="ODORANT RECEPTOR-RELATED"/>
    <property type="match status" value="1"/>
</dbReference>
<dbReference type="Ensembl" id="ENSPMRT00000025614.1">
    <property type="protein sequence ID" value="ENSPMRP00000024149.1"/>
    <property type="gene ID" value="ENSPMRG00000015619.1"/>
</dbReference>
<feature type="domain" description="G-protein coupled receptors family 1 profile" evidence="16">
    <location>
        <begin position="44"/>
        <end position="293"/>
    </location>
</feature>
<proteinExistence type="inferred from homology"/>
<reference evidence="17" key="3">
    <citation type="submission" date="2025-09" db="UniProtKB">
        <authorList>
            <consortium name="Ensembl"/>
        </authorList>
    </citation>
    <scope>IDENTIFICATION</scope>
</reference>
<evidence type="ECO:0000256" key="1">
    <source>
        <dbReference type="ARBA" id="ARBA00004651"/>
    </source>
</evidence>
<feature type="transmembrane region" description="Helical" evidence="14">
    <location>
        <begin position="276"/>
        <end position="295"/>
    </location>
</feature>
<evidence type="ECO:0000256" key="3">
    <source>
        <dbReference type="ARBA" id="ARBA00022606"/>
    </source>
</evidence>
<evidence type="ECO:0000256" key="13">
    <source>
        <dbReference type="RuleBase" id="RU000688"/>
    </source>
</evidence>
<dbReference type="InterPro" id="IPR000725">
    <property type="entry name" value="Olfact_rcpt"/>
</dbReference>
<evidence type="ECO:0000256" key="10">
    <source>
        <dbReference type="ARBA" id="ARBA00023170"/>
    </source>
</evidence>
<dbReference type="PROSITE" id="PS00237">
    <property type="entry name" value="G_PROTEIN_RECEP_F1_1"/>
    <property type="match status" value="1"/>
</dbReference>
<evidence type="ECO:0000256" key="15">
    <source>
        <dbReference type="SAM" id="MobiDB-lite"/>
    </source>
</evidence>
<evidence type="ECO:0000256" key="8">
    <source>
        <dbReference type="ARBA" id="ARBA00023136"/>
    </source>
</evidence>
<feature type="transmembrane region" description="Helical" evidence="14">
    <location>
        <begin position="241"/>
        <end position="264"/>
    </location>
</feature>
<dbReference type="GeneTree" id="ENSGT01150000286948"/>
<feature type="transmembrane region" description="Helical" evidence="14">
    <location>
        <begin position="65"/>
        <end position="84"/>
    </location>
</feature>
<keyword evidence="18" id="KW-1185">Reference proteome</keyword>
<feature type="transmembrane region" description="Helical" evidence="14">
    <location>
        <begin position="199"/>
        <end position="229"/>
    </location>
</feature>
<dbReference type="PRINTS" id="PR00237">
    <property type="entry name" value="GPCRRHODOPSN"/>
</dbReference>
<dbReference type="Pfam" id="PF13853">
    <property type="entry name" value="7tm_4"/>
    <property type="match status" value="1"/>
</dbReference>
<keyword evidence="10 13" id="KW-0675">Receptor</keyword>
<protein>
    <recommendedName>
        <fullName evidence="14">Olfactory receptor</fullName>
    </recommendedName>
</protein>
<dbReference type="GO" id="GO:0004984">
    <property type="term" value="F:olfactory receptor activity"/>
    <property type="evidence" value="ECO:0007669"/>
    <property type="project" value="InterPro"/>
</dbReference>
<evidence type="ECO:0000256" key="4">
    <source>
        <dbReference type="ARBA" id="ARBA00022692"/>
    </source>
</evidence>
<accession>A0A670JKV6</accession>
<keyword evidence="5 14" id="KW-0552">Olfaction</keyword>